<dbReference type="Pfam" id="PF13290">
    <property type="entry name" value="CHB_HEX_C_1"/>
    <property type="match status" value="1"/>
</dbReference>
<feature type="domain" description="F5/8 type C" evidence="4">
    <location>
        <begin position="880"/>
        <end position="999"/>
    </location>
</feature>
<dbReference type="SUPFAM" id="SSF48208">
    <property type="entry name" value="Six-hairpin glycosidases"/>
    <property type="match status" value="1"/>
</dbReference>
<dbReference type="InterPro" id="IPR008979">
    <property type="entry name" value="Galactose-bd-like_sf"/>
</dbReference>
<sequence length="1016" mass="113164">MLNFFGNKAGLKFLAASFLLLQFCSPKGQQSLPEAPALVSKVNPMIGTGGHGHTFPGATTPHGMVQLSPDTGNEGWDWSSGYHISDSSIMGFSHTHLSGTGGGDYGDILLMPFTGVNHWEAGSKKKPEAGYRSAFSHEEEFAQPGFYSVKLQQHNIDVALTATPRTGFHQYTFNGEENPKVILDLVHGIGDNIRELELTITGDHEVSGLRRSQGWARDQYVYFVLQFSQPIRTALLNDGQNVSSEIKSLKGQNIKAIFEFEKSDDPLLAKVALSAVSVDGARRNMEAENNGWDWGAVKNQAQALWEKELQKATVKGGTEDEQSIFYTAAYHTMIHPNIYMDVDHQYRGMDQKIHTAEGFDYYTLFSLWDTFRAAHPWYSIVEPSRNVDFINTLLAKYKESGELAVWELASNETGTMIGYHAVPVIADAIIKGTKGFDYELAFEAMKNSATTRDRGIDHLMDLGFIPYDWESNSVSKLVEYAFDDWCIAESAKILGKTADYEAFSKRALNYRKLFDASTGFFRGRSASGVWVKDFDPMTITTLGSGEYTEGNAWHYTFFAPQDVNGLMELYGGPGAFAQKIDDMWEQEAVNDNEHASDVTGLIGQYAHGNEPSHHVAYLYNYAGQAQKTQKWVRHIMETQYANLPDGLSGNEDCGQMSAWYTLSAMGMYSVNPASGIYLIGSPVFNEIQLKLENGQTFTVKAENNSPENIYIQSAKLNGENYHKAFIHHADIMAGGTLEFVMGAQPSDWGNVQLPEADVEKAFGKELYSEDQLFMPYTASDQRIFTDDLKVELGSIKPEAKIYYTLDGSSPTTASSLYQLPIHLTNSAQLQAISVLGEEVSPVFKTDFNRAIYHIEGKQYPILKLTHEPDSKAYNPGKWALLDGVSASANLRDGKWSGFSDGHDLEAVIDLGTEQHIAKVSTGFLRNTSSWVFLPVKYEVFYSEDGKKWQSAGFQENAVPDDHQTIRRFQFAVEVGQTIRYLKVVATTMGDLPEWHPGFGNASWMFADEIVIEPENN</sequence>
<evidence type="ECO:0000259" key="7">
    <source>
        <dbReference type="Pfam" id="PF17678"/>
    </source>
</evidence>
<evidence type="ECO:0000259" key="5">
    <source>
        <dbReference type="Pfam" id="PF07971"/>
    </source>
</evidence>
<protein>
    <recommendedName>
        <fullName evidence="10">Glycoside hydrolase family 92 protein</fullName>
    </recommendedName>
</protein>
<reference evidence="8 9" key="1">
    <citation type="submission" date="2021-12" db="EMBL/GenBank/DDBJ databases">
        <title>Genome sequencing of bacteria with rrn-lacking chromosome and rrn-plasmid.</title>
        <authorList>
            <person name="Anda M."/>
            <person name="Iwasaki W."/>
        </authorList>
    </citation>
    <scope>NUCLEOTIDE SEQUENCE [LARGE SCALE GENOMIC DNA]</scope>
    <source>
        <strain evidence="8 9">NBRC 15940</strain>
    </source>
</reference>
<dbReference type="RefSeq" id="WP_338237736.1">
    <property type="nucleotide sequence ID" value="NZ_BQKE01000002.1"/>
</dbReference>
<dbReference type="Pfam" id="PF07971">
    <property type="entry name" value="Glyco_hydro_92"/>
    <property type="match status" value="1"/>
</dbReference>
<dbReference type="InterPro" id="IPR005887">
    <property type="entry name" value="GH92_a_mannosidase_put"/>
</dbReference>
<dbReference type="PANTHER" id="PTHR12143:SF39">
    <property type="entry name" value="SECRETED PROTEIN"/>
    <property type="match status" value="1"/>
</dbReference>
<dbReference type="Gene3D" id="1.20.1610.10">
    <property type="entry name" value="alpha-1,2-mannosidases domains"/>
    <property type="match status" value="1"/>
</dbReference>
<gene>
    <name evidence="8" type="ORF">PEDI_29990</name>
</gene>
<feature type="domain" description="Glycosyl hydrolase family 92" evidence="5">
    <location>
        <begin position="280"/>
        <end position="742"/>
    </location>
</feature>
<evidence type="ECO:0000259" key="4">
    <source>
        <dbReference type="Pfam" id="PF00754"/>
    </source>
</evidence>
<dbReference type="PANTHER" id="PTHR12143">
    <property type="entry name" value="PEPTIDE N-GLYCANASE PNGASE -RELATED"/>
    <property type="match status" value="1"/>
</dbReference>
<evidence type="ECO:0000256" key="1">
    <source>
        <dbReference type="ARBA" id="ARBA00001913"/>
    </source>
</evidence>
<evidence type="ECO:0000313" key="9">
    <source>
        <dbReference type="Proteomes" id="UP001310022"/>
    </source>
</evidence>
<dbReference type="GO" id="GO:0005975">
    <property type="term" value="P:carbohydrate metabolic process"/>
    <property type="evidence" value="ECO:0007669"/>
    <property type="project" value="InterPro"/>
</dbReference>
<dbReference type="InterPro" id="IPR008928">
    <property type="entry name" value="6-hairpin_glycosidase_sf"/>
</dbReference>
<accession>A0AAN4W180</accession>
<dbReference type="InterPro" id="IPR050883">
    <property type="entry name" value="PNGase"/>
</dbReference>
<dbReference type="GO" id="GO:0006516">
    <property type="term" value="P:glycoprotein catabolic process"/>
    <property type="evidence" value="ECO:0007669"/>
    <property type="project" value="TreeGrafter"/>
</dbReference>
<dbReference type="Pfam" id="PF17678">
    <property type="entry name" value="Glyco_hydro_92N"/>
    <property type="match status" value="1"/>
</dbReference>
<dbReference type="InterPro" id="IPR059177">
    <property type="entry name" value="GH29D-like_dom"/>
</dbReference>
<dbReference type="Pfam" id="PF00754">
    <property type="entry name" value="F5_F8_type_C"/>
    <property type="match status" value="1"/>
</dbReference>
<dbReference type="FunFam" id="3.30.2080.10:FF:000001">
    <property type="entry name" value="Alpha-1,2-mannosidase subfamily"/>
    <property type="match status" value="1"/>
</dbReference>
<dbReference type="InterPro" id="IPR012939">
    <property type="entry name" value="Glyco_hydro_92"/>
</dbReference>
<dbReference type="Gene3D" id="2.60.120.260">
    <property type="entry name" value="Galactose-binding domain-like"/>
    <property type="match status" value="1"/>
</dbReference>
<comment type="cofactor">
    <cofactor evidence="1">
        <name>Ca(2+)</name>
        <dbReference type="ChEBI" id="CHEBI:29108"/>
    </cofactor>
</comment>
<evidence type="ECO:0008006" key="10">
    <source>
        <dbReference type="Google" id="ProtNLM"/>
    </source>
</evidence>
<organism evidence="8 9">
    <name type="scientific">Persicobacter diffluens</name>
    <dbReference type="NCBI Taxonomy" id="981"/>
    <lineage>
        <taxon>Bacteria</taxon>
        <taxon>Pseudomonadati</taxon>
        <taxon>Bacteroidota</taxon>
        <taxon>Cytophagia</taxon>
        <taxon>Cytophagales</taxon>
        <taxon>Persicobacteraceae</taxon>
        <taxon>Persicobacter</taxon>
    </lineage>
</organism>
<feature type="domain" description="GH29D-like beta-sandwich" evidence="6">
    <location>
        <begin position="785"/>
        <end position="835"/>
    </location>
</feature>
<dbReference type="Proteomes" id="UP001310022">
    <property type="component" value="Unassembled WGS sequence"/>
</dbReference>
<comment type="subunit">
    <text evidence="2">Monomer.</text>
</comment>
<name>A0AAN4W180_9BACT</name>
<keyword evidence="3" id="KW-0106">Calcium</keyword>
<dbReference type="FunFam" id="1.20.1050.60:FF:000001">
    <property type="entry name" value="Putative alpha-1,2-mannosidase"/>
    <property type="match status" value="1"/>
</dbReference>
<evidence type="ECO:0000256" key="2">
    <source>
        <dbReference type="ARBA" id="ARBA00011245"/>
    </source>
</evidence>
<dbReference type="SUPFAM" id="SSF49785">
    <property type="entry name" value="Galactose-binding domain-like"/>
    <property type="match status" value="1"/>
</dbReference>
<dbReference type="InterPro" id="IPR041371">
    <property type="entry name" value="GH92_N"/>
</dbReference>
<dbReference type="Gene3D" id="3.30.2080.10">
    <property type="entry name" value="GH92 mannosidase domain"/>
    <property type="match status" value="1"/>
</dbReference>
<dbReference type="Gene3D" id="1.20.1050.60">
    <property type="entry name" value="alpha-1,2-mannosidase"/>
    <property type="match status" value="1"/>
</dbReference>
<dbReference type="Gene3D" id="2.70.98.10">
    <property type="match status" value="1"/>
</dbReference>
<evidence type="ECO:0000313" key="8">
    <source>
        <dbReference type="EMBL" id="GJM62447.1"/>
    </source>
</evidence>
<proteinExistence type="predicted"/>
<dbReference type="NCBIfam" id="TIGR01180">
    <property type="entry name" value="aman2_put"/>
    <property type="match status" value="1"/>
</dbReference>
<dbReference type="EMBL" id="BQKE01000002">
    <property type="protein sequence ID" value="GJM62447.1"/>
    <property type="molecule type" value="Genomic_DNA"/>
</dbReference>
<comment type="caution">
    <text evidence="8">The sequence shown here is derived from an EMBL/GenBank/DDBJ whole genome shotgun (WGS) entry which is preliminary data.</text>
</comment>
<dbReference type="InterPro" id="IPR000421">
    <property type="entry name" value="FA58C"/>
</dbReference>
<dbReference type="GO" id="GO:0005829">
    <property type="term" value="C:cytosol"/>
    <property type="evidence" value="ECO:0007669"/>
    <property type="project" value="TreeGrafter"/>
</dbReference>
<dbReference type="InterPro" id="IPR014718">
    <property type="entry name" value="GH-type_carb-bd"/>
</dbReference>
<dbReference type="AlphaFoldDB" id="A0AAN4W180"/>
<feature type="domain" description="Glycosyl hydrolase family 92 N-terminal" evidence="7">
    <location>
        <begin position="42"/>
        <end position="274"/>
    </location>
</feature>
<evidence type="ECO:0000256" key="3">
    <source>
        <dbReference type="ARBA" id="ARBA00022837"/>
    </source>
</evidence>
<dbReference type="GO" id="GO:0000224">
    <property type="term" value="F:peptide-N4-(N-acetyl-beta-glucosaminyl)asparagine amidase activity"/>
    <property type="evidence" value="ECO:0007669"/>
    <property type="project" value="TreeGrafter"/>
</dbReference>
<keyword evidence="9" id="KW-1185">Reference proteome</keyword>
<dbReference type="GO" id="GO:0030246">
    <property type="term" value="F:carbohydrate binding"/>
    <property type="evidence" value="ECO:0007669"/>
    <property type="project" value="InterPro"/>
</dbReference>
<evidence type="ECO:0000259" key="6">
    <source>
        <dbReference type="Pfam" id="PF13290"/>
    </source>
</evidence>